<keyword evidence="1" id="KW-0812">Transmembrane</keyword>
<dbReference type="Proteomes" id="UP000075243">
    <property type="component" value="Unassembled WGS sequence"/>
</dbReference>
<sequence>VEGGISSIKFDEFIIYLPRIGLDVTSEMVIRNLVAYESLTKSNCLIFARSVKLMCALINTVEDVKLLVDREIIETKLSNEVVAQLFNGLRESVDTGPRPGPGPGPARVQKLEQEIKKVRVKFDRIQNLLGMMLEFAFSFIVLFFIALLRDLVMLAVLVYCMNYPTTELICKQPEGWNYGSGNYSISSM</sequence>
<keyword evidence="3" id="KW-1185">Reference proteome</keyword>
<feature type="non-terminal residue" evidence="2">
    <location>
        <position position="1"/>
    </location>
</feature>
<proteinExistence type="predicted"/>
<dbReference type="EMBL" id="KQ483435">
    <property type="protein sequence ID" value="KYP51630.1"/>
    <property type="molecule type" value="Genomic_DNA"/>
</dbReference>
<name>A0A151S9Y1_CAJCA</name>
<dbReference type="PANTHER" id="PTHR31549:SF259">
    <property type="match status" value="1"/>
</dbReference>
<gene>
    <name evidence="2" type="ORF">KK1_026514</name>
</gene>
<reference evidence="2" key="1">
    <citation type="journal article" date="2012" name="Nat. Biotechnol.">
        <title>Draft genome sequence of pigeonpea (Cajanus cajan), an orphan legume crop of resource-poor farmers.</title>
        <authorList>
            <person name="Varshney R.K."/>
            <person name="Chen W."/>
            <person name="Li Y."/>
            <person name="Bharti A.K."/>
            <person name="Saxena R.K."/>
            <person name="Schlueter J.A."/>
            <person name="Donoghue M.T."/>
            <person name="Azam S."/>
            <person name="Fan G."/>
            <person name="Whaley A.M."/>
            <person name="Farmer A.D."/>
            <person name="Sheridan J."/>
            <person name="Iwata A."/>
            <person name="Tuteja R."/>
            <person name="Penmetsa R.V."/>
            <person name="Wu W."/>
            <person name="Upadhyaya H.D."/>
            <person name="Yang S.P."/>
            <person name="Shah T."/>
            <person name="Saxena K.B."/>
            <person name="Michael T."/>
            <person name="McCombie W.R."/>
            <person name="Yang B."/>
            <person name="Zhang G."/>
            <person name="Yang H."/>
            <person name="Wang J."/>
            <person name="Spillane C."/>
            <person name="Cook D.R."/>
            <person name="May G.D."/>
            <person name="Xu X."/>
            <person name="Jackson S.A."/>
        </authorList>
    </citation>
    <scope>NUCLEOTIDE SEQUENCE [LARGE SCALE GENOMIC DNA]</scope>
</reference>
<keyword evidence="1" id="KW-0472">Membrane</keyword>
<protein>
    <submittedName>
        <fullName evidence="2">UPF0481 protein At3g02645 family</fullName>
    </submittedName>
</protein>
<accession>A0A151S9Y1</accession>
<dbReference type="PANTHER" id="PTHR31549">
    <property type="entry name" value="PROTEIN, PUTATIVE (DUF247)-RELATED-RELATED"/>
    <property type="match status" value="1"/>
</dbReference>
<feature type="transmembrane region" description="Helical" evidence="1">
    <location>
        <begin position="128"/>
        <end position="148"/>
    </location>
</feature>
<evidence type="ECO:0000313" key="2">
    <source>
        <dbReference type="EMBL" id="KYP51630.1"/>
    </source>
</evidence>
<dbReference type="InterPro" id="IPR004158">
    <property type="entry name" value="DUF247_pln"/>
</dbReference>
<dbReference type="Pfam" id="PF03140">
    <property type="entry name" value="DUF247"/>
    <property type="match status" value="1"/>
</dbReference>
<evidence type="ECO:0000256" key="1">
    <source>
        <dbReference type="SAM" id="Phobius"/>
    </source>
</evidence>
<dbReference type="AlphaFoldDB" id="A0A151S9Y1"/>
<dbReference type="STRING" id="3821.A0A151S9Y1"/>
<organism evidence="2 3">
    <name type="scientific">Cajanus cajan</name>
    <name type="common">Pigeon pea</name>
    <name type="synonym">Cajanus indicus</name>
    <dbReference type="NCBI Taxonomy" id="3821"/>
    <lineage>
        <taxon>Eukaryota</taxon>
        <taxon>Viridiplantae</taxon>
        <taxon>Streptophyta</taxon>
        <taxon>Embryophyta</taxon>
        <taxon>Tracheophyta</taxon>
        <taxon>Spermatophyta</taxon>
        <taxon>Magnoliopsida</taxon>
        <taxon>eudicotyledons</taxon>
        <taxon>Gunneridae</taxon>
        <taxon>Pentapetalae</taxon>
        <taxon>rosids</taxon>
        <taxon>fabids</taxon>
        <taxon>Fabales</taxon>
        <taxon>Fabaceae</taxon>
        <taxon>Papilionoideae</taxon>
        <taxon>50 kb inversion clade</taxon>
        <taxon>NPAAA clade</taxon>
        <taxon>indigoferoid/millettioid clade</taxon>
        <taxon>Phaseoleae</taxon>
        <taxon>Cajanus</taxon>
    </lineage>
</organism>
<evidence type="ECO:0000313" key="3">
    <source>
        <dbReference type="Proteomes" id="UP000075243"/>
    </source>
</evidence>
<keyword evidence="1" id="KW-1133">Transmembrane helix</keyword>
<dbReference type="Gramene" id="C.cajan_25925.t">
    <property type="protein sequence ID" value="C.cajan_25925.t.cds1"/>
    <property type="gene ID" value="C.cajan_25925"/>
</dbReference>